<evidence type="ECO:0000256" key="1">
    <source>
        <dbReference type="ARBA" id="ARBA00022679"/>
    </source>
</evidence>
<evidence type="ECO:0000313" key="3">
    <source>
        <dbReference type="EMBL" id="QJC58158.1"/>
    </source>
</evidence>
<dbReference type="InterPro" id="IPR000182">
    <property type="entry name" value="GNAT_dom"/>
</dbReference>
<dbReference type="EMBL" id="CP051461">
    <property type="protein sequence ID" value="QJC58158.1"/>
    <property type="molecule type" value="Genomic_DNA"/>
</dbReference>
<dbReference type="GO" id="GO:0004145">
    <property type="term" value="F:diamine N-acetyltransferase activity"/>
    <property type="evidence" value="ECO:0007669"/>
    <property type="project" value="UniProtKB-EC"/>
</dbReference>
<dbReference type="InterPro" id="IPR016181">
    <property type="entry name" value="Acyl_CoA_acyltransferase"/>
</dbReference>
<reference evidence="3 4" key="1">
    <citation type="submission" date="2020-04" db="EMBL/GenBank/DDBJ databases">
        <title>Complete genome of a Psychrophilic, Marine, Gas Vacuolate Bacterium Polaromonas vacuolata KCTC 22033T.</title>
        <authorList>
            <person name="Hwang K."/>
            <person name="Kim K.M."/>
        </authorList>
    </citation>
    <scope>NUCLEOTIDE SEQUENCE [LARGE SCALE GENOMIC DNA]</scope>
    <source>
        <strain evidence="3 4">KCTC 22033</strain>
    </source>
</reference>
<dbReference type="InterPro" id="IPR050769">
    <property type="entry name" value="NAT_camello-type"/>
</dbReference>
<evidence type="ECO:0000313" key="4">
    <source>
        <dbReference type="Proteomes" id="UP000502041"/>
    </source>
</evidence>
<accession>A0A6H2HE63</accession>
<proteinExistence type="predicted"/>
<keyword evidence="1 3" id="KW-0808">Transferase</keyword>
<organism evidence="3 4">
    <name type="scientific">Polaromonas vacuolata</name>
    <dbReference type="NCBI Taxonomy" id="37448"/>
    <lineage>
        <taxon>Bacteria</taxon>
        <taxon>Pseudomonadati</taxon>
        <taxon>Pseudomonadota</taxon>
        <taxon>Betaproteobacteria</taxon>
        <taxon>Burkholderiales</taxon>
        <taxon>Comamonadaceae</taxon>
        <taxon>Polaromonas</taxon>
    </lineage>
</organism>
<evidence type="ECO:0000259" key="2">
    <source>
        <dbReference type="PROSITE" id="PS51186"/>
    </source>
</evidence>
<name>A0A6H2HE63_9BURK</name>
<dbReference type="Pfam" id="PF00583">
    <property type="entry name" value="Acetyltransf_1"/>
    <property type="match status" value="1"/>
</dbReference>
<feature type="domain" description="N-acetyltransferase" evidence="2">
    <location>
        <begin position="9"/>
        <end position="174"/>
    </location>
</feature>
<dbReference type="PANTHER" id="PTHR13947">
    <property type="entry name" value="GNAT FAMILY N-ACETYLTRANSFERASE"/>
    <property type="match status" value="1"/>
</dbReference>
<keyword evidence="3" id="KW-0012">Acyltransferase</keyword>
<protein>
    <submittedName>
        <fullName evidence="3">Spermidine N(1)-acetyltransferase</fullName>
        <ecNumber evidence="3">2.3.1.57</ecNumber>
    </submittedName>
</protein>
<dbReference type="RefSeq" id="WP_168923558.1">
    <property type="nucleotide sequence ID" value="NZ_CP051461.1"/>
</dbReference>
<dbReference type="PROSITE" id="PS51186">
    <property type="entry name" value="GNAT"/>
    <property type="match status" value="1"/>
</dbReference>
<sequence length="175" mass="19261">MIKIDIKETRIRALEVTDAADYRAFRLRALRENASAFTSSFEEENLKPMSATLARLATSEYEKLWGGFVGAQIVGMVGMSAETRLKNRHKAALVSMYVAPEYSGQGIGQALVKTVVLQAELSALARLLLTVTSSNHKALALYEKCGFKAFGTELDAIRINGQSFDKIHMSLDLSK</sequence>
<dbReference type="Proteomes" id="UP000502041">
    <property type="component" value="Chromosome"/>
</dbReference>
<dbReference type="SUPFAM" id="SSF55729">
    <property type="entry name" value="Acyl-CoA N-acyltransferases (Nat)"/>
    <property type="match status" value="1"/>
</dbReference>
<dbReference type="PANTHER" id="PTHR13947:SF37">
    <property type="entry name" value="LD18367P"/>
    <property type="match status" value="1"/>
</dbReference>
<gene>
    <name evidence="3" type="primary">speG</name>
    <name evidence="3" type="ORF">HC248_03495</name>
</gene>
<dbReference type="Gene3D" id="3.40.630.30">
    <property type="match status" value="1"/>
</dbReference>
<keyword evidence="4" id="KW-1185">Reference proteome</keyword>
<dbReference type="KEGG" id="pvac:HC248_03495"/>
<dbReference type="AlphaFoldDB" id="A0A6H2HE63"/>
<dbReference type="EC" id="2.3.1.57" evidence="3"/>
<dbReference type="CDD" id="cd04301">
    <property type="entry name" value="NAT_SF"/>
    <property type="match status" value="1"/>
</dbReference>